<feature type="transmembrane region" description="Helical" evidence="1">
    <location>
        <begin position="54"/>
        <end position="76"/>
    </location>
</feature>
<evidence type="ECO:0000256" key="1">
    <source>
        <dbReference type="SAM" id="Phobius"/>
    </source>
</evidence>
<accession>A0ABX0MBZ1</accession>
<keyword evidence="1" id="KW-0472">Membrane</keyword>
<reference evidence="2 3" key="1">
    <citation type="submission" date="2019-09" db="EMBL/GenBank/DDBJ databases">
        <title>Taxonomy of Antarctic Massilia spp.: description of Massilia rubra sp. nov., Massilia aquatica sp. nov., Massilia mucilaginosa sp. nov., Massilia frigida sp. nov. isolated from streams, lakes and regoliths.</title>
        <authorList>
            <person name="Holochova P."/>
            <person name="Sedlacek I."/>
            <person name="Kralova S."/>
            <person name="Maslanova I."/>
            <person name="Busse H.-J."/>
            <person name="Stankova E."/>
            <person name="Vrbovska V."/>
            <person name="Kovarovic V."/>
            <person name="Bartak M."/>
            <person name="Svec P."/>
            <person name="Pantucek R."/>
        </authorList>
    </citation>
    <scope>NUCLEOTIDE SEQUENCE [LARGE SCALE GENOMIC DNA]</scope>
    <source>
        <strain evidence="2 3">CCM 8693</strain>
    </source>
</reference>
<keyword evidence="3" id="KW-1185">Reference proteome</keyword>
<name>A0ABX0MBZ1_9BURK</name>
<evidence type="ECO:0000313" key="2">
    <source>
        <dbReference type="EMBL" id="NHZ41762.1"/>
    </source>
</evidence>
<feature type="transmembrane region" description="Helical" evidence="1">
    <location>
        <begin position="201"/>
        <end position="223"/>
    </location>
</feature>
<gene>
    <name evidence="2" type="ORF">F1609_16565</name>
</gene>
<sequence length="263" mass="28778">MDKNVDLVLQKPPFETVLAILAEATAYKLPSTPVNIDAPWFEKVQAKIDAKQKILLGIMFFLLVGLSVSLALAYFFNIPVLANVSLLFSAGAHLVALIYSLIAIVVGIPSLFRIFKNPYAPMLSSVQRFLTADRPFIERLAAQDAGILKQVLAYYKDGRNGMEKRGSLLSGSIDRIGLFPALGAAALLAAGIYKLSPENHWIQMLVPIITTFHFLNFLAFGMYAKMDRIIVMLELAVAESESRSADSSISNGSHFVVPTSATR</sequence>
<dbReference type="RefSeq" id="WP_167077534.1">
    <property type="nucleotide sequence ID" value="NZ_VVIW01000009.1"/>
</dbReference>
<proteinExistence type="predicted"/>
<dbReference type="EMBL" id="VVIW01000009">
    <property type="protein sequence ID" value="NHZ41762.1"/>
    <property type="molecule type" value="Genomic_DNA"/>
</dbReference>
<organism evidence="2 3">
    <name type="scientific">Massilia aquatica</name>
    <dbReference type="NCBI Taxonomy" id="2609000"/>
    <lineage>
        <taxon>Bacteria</taxon>
        <taxon>Pseudomonadati</taxon>
        <taxon>Pseudomonadota</taxon>
        <taxon>Betaproteobacteria</taxon>
        <taxon>Burkholderiales</taxon>
        <taxon>Oxalobacteraceae</taxon>
        <taxon>Telluria group</taxon>
        <taxon>Massilia</taxon>
    </lineage>
</organism>
<protein>
    <submittedName>
        <fullName evidence="2">Uncharacterized protein</fullName>
    </submittedName>
</protein>
<evidence type="ECO:0000313" key="3">
    <source>
        <dbReference type="Proteomes" id="UP000819052"/>
    </source>
</evidence>
<dbReference type="Proteomes" id="UP000819052">
    <property type="component" value="Unassembled WGS sequence"/>
</dbReference>
<comment type="caution">
    <text evidence="2">The sequence shown here is derived from an EMBL/GenBank/DDBJ whole genome shotgun (WGS) entry which is preliminary data.</text>
</comment>
<feature type="transmembrane region" description="Helical" evidence="1">
    <location>
        <begin position="96"/>
        <end position="115"/>
    </location>
</feature>
<keyword evidence="1" id="KW-1133">Transmembrane helix</keyword>
<keyword evidence="1" id="KW-0812">Transmembrane</keyword>
<feature type="transmembrane region" description="Helical" evidence="1">
    <location>
        <begin position="176"/>
        <end position="195"/>
    </location>
</feature>